<feature type="compositionally biased region" description="Low complexity" evidence="1">
    <location>
        <begin position="1"/>
        <end position="15"/>
    </location>
</feature>
<evidence type="ECO:0000313" key="3">
    <source>
        <dbReference type="Proteomes" id="UP001251528"/>
    </source>
</evidence>
<feature type="compositionally biased region" description="Basic and acidic residues" evidence="1">
    <location>
        <begin position="19"/>
        <end position="37"/>
    </location>
</feature>
<protein>
    <submittedName>
        <fullName evidence="2">Uncharacterized protein</fullName>
    </submittedName>
</protein>
<gene>
    <name evidence="2" type="ORF">QQS21_000266</name>
</gene>
<dbReference type="Proteomes" id="UP001251528">
    <property type="component" value="Unassembled WGS sequence"/>
</dbReference>
<feature type="region of interest" description="Disordered" evidence="1">
    <location>
        <begin position="720"/>
        <end position="803"/>
    </location>
</feature>
<feature type="region of interest" description="Disordered" evidence="1">
    <location>
        <begin position="496"/>
        <end position="527"/>
    </location>
</feature>
<sequence length="953" mass="105419">MSLQASRSLRPASARRLPKRFEEAEHKETDWKQETESKRRRISATSENRYPELSRHSACPTLPLDYPDLGPSELVKAGWKCPANGDHSSDTISDTIRDTTLPAETAAEITQQVKGLTLEPSSPKDRQSALLSSRRKNAFVVSLPTPSYDSSSDSNPNMSTSMFSPDDINWGSDEESHQAPGPLEYPNSSHLRPYHGAYTMLNRVAVGDYTFAELTTRHLRLSRSQICCFLTKYIAQHRAWVIYDENITKIPWKELQAYAVQRKASVGSLIHCYRPTLPTDEISRDDITKATSFLQGKGLEGYVEGLDDWFGIGKMDFLDLDVNDAMIRDTLDMAAIRNAREWGWIDLDQVLQTANERADMIRREAHAKCPIGDVFLGAPSRVVTHTSSKPGVLNNIQDGIHVTPNSNRLVWSGILKNIDAVVPASLIHKSLLPITIQDVAKDRNRRADRNRRVPTKAQDEQVRLSLGRQLPSLLPQFVPGNAVETTVERARRYTTGNQVHPPVDRRRYRAADPSNPSAVLLESRKSGSKLADQDLRKLATAQASQCYLGPKGVNGAQNGQIGGLGGSPIVATSSNELVTKGRGSRASQAHQAVNRRSGHALDSQDHKGANTIQVGLATTNNTQASDATSNKSLMTPVDQTNSAQLREFLDSKYSSYLHTDGKASPPKPKKSSCKLESPEAEDDLEYTPTKTPTNKRKATVQIQKKFAKYNKVAHTAGQLTNLEGSARRQGIGSRTSTSQVEPKFVGAHRTKGMKSLRENERDSDDSDLPLRRQIRKRTANTSLSRDENTAADNKPTVEPTKTKKNIEPIFGISRGQSLTSPLKRTQEAEYAWSAERADFAAVSEYAQYALKADRLVKNDTVKVIEGSDQWKDAWATLKKLQVEFEMVEDGQRSQAAQDANKVKYAGCADWAIYAAEAKEAQFAMEVIGLVEEETKEDGGQIEVRGSEGDGETA</sequence>
<reference evidence="2" key="1">
    <citation type="submission" date="2023-06" db="EMBL/GenBank/DDBJ databases">
        <title>Conoideocrella luteorostrata (Hypocreales: Clavicipitaceae), a potential biocontrol fungus for elongate hemlock scale in United States Christmas tree production areas.</title>
        <authorList>
            <person name="Barrett H."/>
            <person name="Lovett B."/>
            <person name="Macias A.M."/>
            <person name="Stajich J.E."/>
            <person name="Kasson M.T."/>
        </authorList>
    </citation>
    <scope>NUCLEOTIDE SEQUENCE</scope>
    <source>
        <strain evidence="2">ARSEF 14590</strain>
    </source>
</reference>
<dbReference type="AlphaFoldDB" id="A0AAJ0CZD1"/>
<feature type="region of interest" description="Disordered" evidence="1">
    <location>
        <begin position="1"/>
        <end position="55"/>
    </location>
</feature>
<comment type="caution">
    <text evidence="2">The sequence shown here is derived from an EMBL/GenBank/DDBJ whole genome shotgun (WGS) entry which is preliminary data.</text>
</comment>
<evidence type="ECO:0000256" key="1">
    <source>
        <dbReference type="SAM" id="MobiDB-lite"/>
    </source>
</evidence>
<keyword evidence="3" id="KW-1185">Reference proteome</keyword>
<accession>A0AAJ0CZD1</accession>
<feature type="region of interest" description="Disordered" evidence="1">
    <location>
        <begin position="578"/>
        <end position="606"/>
    </location>
</feature>
<feature type="region of interest" description="Disordered" evidence="1">
    <location>
        <begin position="143"/>
        <end position="181"/>
    </location>
</feature>
<name>A0AAJ0CZD1_9HYPO</name>
<organism evidence="2 3">
    <name type="scientific">Conoideocrella luteorostrata</name>
    <dbReference type="NCBI Taxonomy" id="1105319"/>
    <lineage>
        <taxon>Eukaryota</taxon>
        <taxon>Fungi</taxon>
        <taxon>Dikarya</taxon>
        <taxon>Ascomycota</taxon>
        <taxon>Pezizomycotina</taxon>
        <taxon>Sordariomycetes</taxon>
        <taxon>Hypocreomycetidae</taxon>
        <taxon>Hypocreales</taxon>
        <taxon>Clavicipitaceae</taxon>
        <taxon>Conoideocrella</taxon>
    </lineage>
</organism>
<evidence type="ECO:0000313" key="2">
    <source>
        <dbReference type="EMBL" id="KAK2616888.1"/>
    </source>
</evidence>
<feature type="region of interest" description="Disordered" evidence="1">
    <location>
        <begin position="656"/>
        <end position="698"/>
    </location>
</feature>
<dbReference type="EMBL" id="JASWJB010000002">
    <property type="protein sequence ID" value="KAK2616888.1"/>
    <property type="molecule type" value="Genomic_DNA"/>
</dbReference>
<feature type="region of interest" description="Disordered" evidence="1">
    <location>
        <begin position="934"/>
        <end position="953"/>
    </location>
</feature>
<proteinExistence type="predicted"/>
<feature type="compositionally biased region" description="Low complexity" evidence="1">
    <location>
        <begin position="145"/>
        <end position="162"/>
    </location>
</feature>